<protein>
    <submittedName>
        <fullName evidence="1">Uncharacterized protein</fullName>
    </submittedName>
</protein>
<comment type="caution">
    <text evidence="1">The sequence shown here is derived from an EMBL/GenBank/DDBJ whole genome shotgun (WGS) entry which is preliminary data.</text>
</comment>
<evidence type="ECO:0000313" key="2">
    <source>
        <dbReference type="Proteomes" id="UP001311232"/>
    </source>
</evidence>
<dbReference type="EMBL" id="JAHHUM010000311">
    <property type="protein sequence ID" value="KAK5621254.1"/>
    <property type="molecule type" value="Genomic_DNA"/>
</dbReference>
<dbReference type="AlphaFoldDB" id="A0AAV9SIK0"/>
<dbReference type="Proteomes" id="UP001311232">
    <property type="component" value="Unassembled WGS sequence"/>
</dbReference>
<proteinExistence type="predicted"/>
<keyword evidence="2" id="KW-1185">Reference proteome</keyword>
<reference evidence="1 2" key="1">
    <citation type="submission" date="2021-06" db="EMBL/GenBank/DDBJ databases">
        <authorList>
            <person name="Palmer J.M."/>
        </authorList>
    </citation>
    <scope>NUCLEOTIDE SEQUENCE [LARGE SCALE GENOMIC DNA]</scope>
    <source>
        <strain evidence="1 2">MEX-2019</strain>
        <tissue evidence="1">Muscle</tissue>
    </source>
</reference>
<name>A0AAV9SIK0_9TELE</name>
<organism evidence="1 2">
    <name type="scientific">Crenichthys baileyi</name>
    <name type="common">White River springfish</name>
    <dbReference type="NCBI Taxonomy" id="28760"/>
    <lineage>
        <taxon>Eukaryota</taxon>
        <taxon>Metazoa</taxon>
        <taxon>Chordata</taxon>
        <taxon>Craniata</taxon>
        <taxon>Vertebrata</taxon>
        <taxon>Euteleostomi</taxon>
        <taxon>Actinopterygii</taxon>
        <taxon>Neopterygii</taxon>
        <taxon>Teleostei</taxon>
        <taxon>Neoteleostei</taxon>
        <taxon>Acanthomorphata</taxon>
        <taxon>Ovalentaria</taxon>
        <taxon>Atherinomorphae</taxon>
        <taxon>Cyprinodontiformes</taxon>
        <taxon>Goodeidae</taxon>
        <taxon>Crenichthys</taxon>
    </lineage>
</organism>
<gene>
    <name evidence="1" type="ORF">CRENBAI_011115</name>
</gene>
<sequence length="117" mass="13274">MRHTRFLFSLTSCCSGQSREEKDPEETEEKVGLLKGGLESVVLAVPLSRNSSYLLDVYKRNCNKIKCARLRGSLDTEGKIILLLRHRAQTSLVENGQERHLDYSSVYFWLVSPADQG</sequence>
<accession>A0AAV9SIK0</accession>
<evidence type="ECO:0000313" key="1">
    <source>
        <dbReference type="EMBL" id="KAK5621254.1"/>
    </source>
</evidence>